<keyword evidence="1" id="KW-0812">Transmembrane</keyword>
<gene>
    <name evidence="2" type="ORF">ALC60_12813</name>
</gene>
<keyword evidence="1" id="KW-0472">Membrane</keyword>
<name>A0A151WK03_9HYME</name>
<keyword evidence="3" id="KW-1185">Reference proteome</keyword>
<proteinExistence type="predicted"/>
<feature type="transmembrane region" description="Helical" evidence="1">
    <location>
        <begin position="119"/>
        <end position="136"/>
    </location>
</feature>
<dbReference type="AlphaFoldDB" id="A0A151WK03"/>
<evidence type="ECO:0000313" key="3">
    <source>
        <dbReference type="Proteomes" id="UP000075809"/>
    </source>
</evidence>
<evidence type="ECO:0000256" key="1">
    <source>
        <dbReference type="SAM" id="Phobius"/>
    </source>
</evidence>
<dbReference type="Proteomes" id="UP000075809">
    <property type="component" value="Unassembled WGS sequence"/>
</dbReference>
<keyword evidence="1" id="KW-1133">Transmembrane helix</keyword>
<dbReference type="EMBL" id="KQ983028">
    <property type="protein sequence ID" value="KYQ48164.1"/>
    <property type="molecule type" value="Genomic_DNA"/>
</dbReference>
<evidence type="ECO:0000313" key="2">
    <source>
        <dbReference type="EMBL" id="KYQ48164.1"/>
    </source>
</evidence>
<protein>
    <submittedName>
        <fullName evidence="2">Uncharacterized protein</fullName>
    </submittedName>
</protein>
<accession>A0A151WK03</accession>
<organism evidence="2 3">
    <name type="scientific">Mycetomoellerius zeteki</name>
    <dbReference type="NCBI Taxonomy" id="64791"/>
    <lineage>
        <taxon>Eukaryota</taxon>
        <taxon>Metazoa</taxon>
        <taxon>Ecdysozoa</taxon>
        <taxon>Arthropoda</taxon>
        <taxon>Hexapoda</taxon>
        <taxon>Insecta</taxon>
        <taxon>Pterygota</taxon>
        <taxon>Neoptera</taxon>
        <taxon>Endopterygota</taxon>
        <taxon>Hymenoptera</taxon>
        <taxon>Apocrita</taxon>
        <taxon>Aculeata</taxon>
        <taxon>Formicoidea</taxon>
        <taxon>Formicidae</taxon>
        <taxon>Myrmicinae</taxon>
        <taxon>Mycetomoellerius</taxon>
    </lineage>
</organism>
<sequence length="140" mass="15679">MIHNSQGIIRKGTLVRKWSIGPSLKQTLEVTVTRRCVRGRRSERGRAGAALSNLNPSRKKARTCVKILAQKDDAESLAGPRKTLLVHSESVDTCIGEQHIPMSVKRSSTSHRYRRLRRAMFHLLRGVCIGIFFSTLNTTG</sequence>
<reference evidence="2 3" key="1">
    <citation type="submission" date="2015-09" db="EMBL/GenBank/DDBJ databases">
        <title>Trachymyrmex zeteki WGS genome.</title>
        <authorList>
            <person name="Nygaard S."/>
            <person name="Hu H."/>
            <person name="Boomsma J."/>
            <person name="Zhang G."/>
        </authorList>
    </citation>
    <scope>NUCLEOTIDE SEQUENCE [LARGE SCALE GENOMIC DNA]</scope>
    <source>
        <strain evidence="2">Tzet28-1</strain>
        <tissue evidence="2">Whole body</tissue>
    </source>
</reference>